<keyword evidence="7" id="KW-0479">Metal-binding</keyword>
<feature type="transmembrane region" description="Helical" evidence="9">
    <location>
        <begin position="71"/>
        <end position="89"/>
    </location>
</feature>
<dbReference type="PIRSF" id="PIRSF005091">
    <property type="entry name" value="Mmb_sulf_HI1246"/>
    <property type="match status" value="1"/>
</dbReference>
<dbReference type="RefSeq" id="WP_143785661.1">
    <property type="nucleotide sequence ID" value="NZ_FUZU01000001.1"/>
</dbReference>
<reference evidence="11 12" key="1">
    <citation type="submission" date="2017-02" db="EMBL/GenBank/DDBJ databases">
        <authorList>
            <person name="Peterson S.W."/>
        </authorList>
    </citation>
    <scope>NUCLEOTIDE SEQUENCE [LARGE SCALE GENOMIC DNA]</scope>
    <source>
        <strain evidence="11 12">DSM 25262</strain>
    </source>
</reference>
<feature type="binding site" evidence="8">
    <location>
        <position position="327"/>
    </location>
    <ligand>
        <name>Mn(2+)</name>
        <dbReference type="ChEBI" id="CHEBI:29035"/>
    </ligand>
</feature>
<dbReference type="Gene3D" id="3.40.720.10">
    <property type="entry name" value="Alkaline Phosphatase, subunit A"/>
    <property type="match status" value="1"/>
</dbReference>
<keyword evidence="5 9" id="KW-0472">Membrane</keyword>
<evidence type="ECO:0000256" key="7">
    <source>
        <dbReference type="PIRSR" id="PIRSR005091-2"/>
    </source>
</evidence>
<evidence type="ECO:0000313" key="11">
    <source>
        <dbReference type="EMBL" id="SKC58505.1"/>
    </source>
</evidence>
<feature type="binding site" evidence="7">
    <location>
        <position position="442"/>
    </location>
    <ligand>
        <name>substrate</name>
    </ligand>
</feature>
<feature type="domain" description="Sulfatase N-terminal" evidence="10">
    <location>
        <begin position="279"/>
        <end position="547"/>
    </location>
</feature>
<dbReference type="GO" id="GO:0005886">
    <property type="term" value="C:plasma membrane"/>
    <property type="evidence" value="ECO:0007669"/>
    <property type="project" value="UniProtKB-SubCell"/>
</dbReference>
<comment type="subcellular location">
    <subcellularLocation>
        <location evidence="1">Cell membrane</location>
        <topology evidence="1">Multi-pass membrane protein</topology>
    </subcellularLocation>
</comment>
<organism evidence="11 12">
    <name type="scientific">Ohtaekwangia koreensis</name>
    <dbReference type="NCBI Taxonomy" id="688867"/>
    <lineage>
        <taxon>Bacteria</taxon>
        <taxon>Pseudomonadati</taxon>
        <taxon>Bacteroidota</taxon>
        <taxon>Cytophagia</taxon>
        <taxon>Cytophagales</taxon>
        <taxon>Fulvivirgaceae</taxon>
        <taxon>Ohtaekwangia</taxon>
    </lineage>
</organism>
<dbReference type="Gene3D" id="3.30.1120.80">
    <property type="match status" value="1"/>
</dbReference>
<feature type="binding site" evidence="8">
    <location>
        <position position="287"/>
    </location>
    <ligand>
        <name>Mn(2+)</name>
        <dbReference type="ChEBI" id="CHEBI:29035"/>
    </ligand>
</feature>
<keyword evidence="7" id="KW-0464">Manganese</keyword>
<dbReference type="OrthoDB" id="9777768at2"/>
<evidence type="ECO:0000256" key="8">
    <source>
        <dbReference type="PIRSR" id="PIRSR005091-3"/>
    </source>
</evidence>
<evidence type="ECO:0000256" key="3">
    <source>
        <dbReference type="ARBA" id="ARBA00022692"/>
    </source>
</evidence>
<gene>
    <name evidence="11" type="ORF">SAMN05660236_1805</name>
</gene>
<accession>A0A1T5K4Q4</accession>
<proteinExistence type="predicted"/>
<dbReference type="SUPFAM" id="SSF53649">
    <property type="entry name" value="Alkaline phosphatase-like"/>
    <property type="match status" value="1"/>
</dbReference>
<evidence type="ECO:0000313" key="12">
    <source>
        <dbReference type="Proteomes" id="UP000190961"/>
    </source>
</evidence>
<evidence type="ECO:0000256" key="4">
    <source>
        <dbReference type="ARBA" id="ARBA00022989"/>
    </source>
</evidence>
<feature type="transmembrane region" description="Helical" evidence="9">
    <location>
        <begin position="20"/>
        <end position="44"/>
    </location>
</feature>
<evidence type="ECO:0000256" key="5">
    <source>
        <dbReference type="ARBA" id="ARBA00023136"/>
    </source>
</evidence>
<feature type="active site" evidence="6">
    <location>
        <position position="327"/>
    </location>
</feature>
<dbReference type="Pfam" id="PF00884">
    <property type="entry name" value="Sulfatase"/>
    <property type="match status" value="1"/>
</dbReference>
<dbReference type="PANTHER" id="PTHR47371:SF3">
    <property type="entry name" value="PHOSPHOGLYCEROL TRANSFERASE I"/>
    <property type="match status" value="1"/>
</dbReference>
<evidence type="ECO:0000256" key="2">
    <source>
        <dbReference type="ARBA" id="ARBA00022475"/>
    </source>
</evidence>
<evidence type="ECO:0000256" key="1">
    <source>
        <dbReference type="ARBA" id="ARBA00004651"/>
    </source>
</evidence>
<evidence type="ECO:0000256" key="9">
    <source>
        <dbReference type="SAM" id="Phobius"/>
    </source>
</evidence>
<dbReference type="InterPro" id="IPR000917">
    <property type="entry name" value="Sulfatase_N"/>
</dbReference>
<keyword evidence="2" id="KW-1003">Cell membrane</keyword>
<feature type="transmembrane region" description="Helical" evidence="9">
    <location>
        <begin position="187"/>
        <end position="204"/>
    </location>
</feature>
<dbReference type="InterPro" id="IPR017850">
    <property type="entry name" value="Alkaline_phosphatase_core_sf"/>
</dbReference>
<feature type="binding site" evidence="8">
    <location>
        <position position="496"/>
    </location>
    <ligand>
        <name>Mn(2+)</name>
        <dbReference type="ChEBI" id="CHEBI:29035"/>
    </ligand>
</feature>
<keyword evidence="11" id="KW-0808">Transferase</keyword>
<dbReference type="GO" id="GO:0046872">
    <property type="term" value="F:metal ion binding"/>
    <property type="evidence" value="ECO:0007669"/>
    <property type="project" value="UniProtKB-KW"/>
</dbReference>
<keyword evidence="3 9" id="KW-0812">Transmembrane</keyword>
<dbReference type="STRING" id="688867.SAMN05660236_1805"/>
<dbReference type="CDD" id="cd16015">
    <property type="entry name" value="LTA_synthase"/>
    <property type="match status" value="1"/>
</dbReference>
<sequence length="623" mass="70854">MKKSAAIIFTDHIQDMRARLKIFLLLILYWLGYMIVIRGLFLAYNYDLTAQLTTTEIFLTMLHGLRMDGSMAGYFLAVSGLLLTVSAIIPGRWIHVALTYTNLVLMIISTLVVVTDMELYRHWAFRMNNTPFFYMGSGALGSVSSDVIIKVLIIFMAMIVVMGWIYIRVIKSRTALLTLPAQKKSAFVLLAFSCFMFVPIRGSFSVAPMNTGYVYFHKTKNYANHAAINVVWNFIYSIRKSSRAGYPENFFDKEKTQKLFSSLYPSSDSTARLWNAQQPNIIFVILESFTADVIEPLGGVKDLCPNFTKLCHEGILFDNFYASGDRTDKGLISILSGYPAQPQTSIIKYPAKTQRLPHLNQYLKKLGYRSSFVYGGDVNFANFRSYLTMGSFDHITGMDDFPEDLNTSKWGVHDHYMFAQALKELDTTRAPFFKVILTLSSHEPFDVPMEPYIKGNDEESLFLNSCHYTDKSIGDFIKKCKQQPWWSNTIVVFTADHGHRHPGNKSLFTKERFRTPLLIIGGPVKKDTVIHTMSGQTDIANTLLAQLDKPSPEFTFSKNILGNKTVPFASFFFTDGYGFVLPGKLMIYDNPGKQFIKEEGTTESDLELSKAYEQMLYSDYNKR</sequence>
<feature type="transmembrane region" description="Helical" evidence="9">
    <location>
        <begin position="147"/>
        <end position="167"/>
    </location>
</feature>
<feature type="binding site" evidence="8">
    <location>
        <position position="497"/>
    </location>
    <ligand>
        <name>Mn(2+)</name>
        <dbReference type="ChEBI" id="CHEBI:29035"/>
    </ligand>
</feature>
<dbReference type="InterPro" id="IPR050448">
    <property type="entry name" value="OpgB/LTA_synthase_biosynth"/>
</dbReference>
<keyword evidence="4 9" id="KW-1133">Transmembrane helix</keyword>
<feature type="transmembrane region" description="Helical" evidence="9">
    <location>
        <begin position="96"/>
        <end position="115"/>
    </location>
</feature>
<dbReference type="AlphaFoldDB" id="A0A1T5K4Q4"/>
<dbReference type="PANTHER" id="PTHR47371">
    <property type="entry name" value="LIPOTEICHOIC ACID SYNTHASE"/>
    <property type="match status" value="1"/>
</dbReference>
<evidence type="ECO:0000256" key="6">
    <source>
        <dbReference type="PIRSR" id="PIRSR005091-1"/>
    </source>
</evidence>
<name>A0A1T5K4Q4_9BACT</name>
<evidence type="ECO:0000259" key="10">
    <source>
        <dbReference type="Pfam" id="PF00884"/>
    </source>
</evidence>
<dbReference type="InterPro" id="IPR012160">
    <property type="entry name" value="LtaS-like"/>
</dbReference>
<keyword evidence="12" id="KW-1185">Reference proteome</keyword>
<dbReference type="Proteomes" id="UP000190961">
    <property type="component" value="Unassembled WGS sequence"/>
</dbReference>
<dbReference type="EMBL" id="FUZU01000001">
    <property type="protein sequence ID" value="SKC58505.1"/>
    <property type="molecule type" value="Genomic_DNA"/>
</dbReference>
<dbReference type="GO" id="GO:0016740">
    <property type="term" value="F:transferase activity"/>
    <property type="evidence" value="ECO:0007669"/>
    <property type="project" value="UniProtKB-KW"/>
</dbReference>
<protein>
    <submittedName>
        <fullName evidence="11">Phosphoglycerol transferase MdoB</fullName>
    </submittedName>
</protein>